<reference evidence="6 8" key="2">
    <citation type="submission" date="2017-02" db="EMBL/GenBank/DDBJ databases">
        <title>Amycolatopsis azurea DSM 43854 draft genome.</title>
        <authorList>
            <person name="Mayilraj S."/>
        </authorList>
    </citation>
    <scope>NUCLEOTIDE SEQUENCE [LARGE SCALE GENOMIC DNA]</scope>
    <source>
        <strain evidence="6 8">DSM 43854</strain>
    </source>
</reference>
<evidence type="ECO:0000313" key="8">
    <source>
        <dbReference type="Proteomes" id="UP000188551"/>
    </source>
</evidence>
<dbReference type="GO" id="GO:0016020">
    <property type="term" value="C:membrane"/>
    <property type="evidence" value="ECO:0007669"/>
    <property type="project" value="UniProtKB-SubCell"/>
</dbReference>
<comment type="caution">
    <text evidence="5">The sequence shown here is derived from an EMBL/GenBank/DDBJ whole genome shotgun (WGS) entry which is preliminary data.</text>
</comment>
<dbReference type="Proteomes" id="UP000014137">
    <property type="component" value="Unassembled WGS sequence"/>
</dbReference>
<gene>
    <name evidence="6" type="ORF">B0293_19130</name>
    <name evidence="5" type="ORF">C791_8262</name>
</gene>
<evidence type="ECO:0000256" key="4">
    <source>
        <dbReference type="SAM" id="Phobius"/>
    </source>
</evidence>
<feature type="transmembrane region" description="Helical" evidence="4">
    <location>
        <begin position="153"/>
        <end position="173"/>
    </location>
</feature>
<dbReference type="Proteomes" id="UP000188551">
    <property type="component" value="Unassembled WGS sequence"/>
</dbReference>
<evidence type="ECO:0000313" key="6">
    <source>
        <dbReference type="EMBL" id="OOC05048.1"/>
    </source>
</evidence>
<feature type="region of interest" description="Disordered" evidence="3">
    <location>
        <begin position="312"/>
        <end position="339"/>
    </location>
</feature>
<keyword evidence="4" id="KW-0812">Transmembrane</keyword>
<dbReference type="PANTHER" id="PTHR37042">
    <property type="entry name" value="OUTER MEMBRANE PROTEIN RV1973"/>
    <property type="match status" value="1"/>
</dbReference>
<evidence type="ECO:0000313" key="5">
    <source>
        <dbReference type="EMBL" id="EMD22548.1"/>
    </source>
</evidence>
<organism evidence="5 7">
    <name type="scientific">Amycolatopsis azurea DSM 43854</name>
    <dbReference type="NCBI Taxonomy" id="1238180"/>
    <lineage>
        <taxon>Bacteria</taxon>
        <taxon>Bacillati</taxon>
        <taxon>Actinomycetota</taxon>
        <taxon>Actinomycetes</taxon>
        <taxon>Pseudonocardiales</taxon>
        <taxon>Pseudonocardiaceae</taxon>
        <taxon>Amycolatopsis</taxon>
    </lineage>
</organism>
<feature type="compositionally biased region" description="Pro residues" evidence="3">
    <location>
        <begin position="329"/>
        <end position="339"/>
    </location>
</feature>
<evidence type="ECO:0008006" key="9">
    <source>
        <dbReference type="Google" id="ProtNLM"/>
    </source>
</evidence>
<feature type="compositionally biased region" description="Acidic residues" evidence="3">
    <location>
        <begin position="93"/>
        <end position="105"/>
    </location>
</feature>
<feature type="compositionally biased region" description="Low complexity" evidence="3">
    <location>
        <begin position="7"/>
        <end position="33"/>
    </location>
</feature>
<keyword evidence="4" id="KW-1133">Transmembrane helix</keyword>
<comment type="subcellular location">
    <subcellularLocation>
        <location evidence="1">Membrane</location>
    </subcellularLocation>
</comment>
<evidence type="ECO:0000256" key="3">
    <source>
        <dbReference type="SAM" id="MobiDB-lite"/>
    </source>
</evidence>
<dbReference type="AlphaFoldDB" id="M2PDV6"/>
<reference evidence="5 7" key="1">
    <citation type="submission" date="2012-10" db="EMBL/GenBank/DDBJ databases">
        <title>Genome assembly of Amycolatopsis azurea DSM 43854.</title>
        <authorList>
            <person name="Khatri I."/>
            <person name="Kaur I."/>
            <person name="Subramanian S."/>
            <person name="Mayilraj S."/>
        </authorList>
    </citation>
    <scope>NUCLEOTIDE SEQUENCE [LARGE SCALE GENOMIC DNA]</scope>
    <source>
        <strain evidence="5 7">DSM 43854</strain>
    </source>
</reference>
<evidence type="ECO:0000313" key="7">
    <source>
        <dbReference type="Proteomes" id="UP000014137"/>
    </source>
</evidence>
<evidence type="ECO:0000256" key="2">
    <source>
        <dbReference type="ARBA" id="ARBA00023136"/>
    </source>
</evidence>
<keyword evidence="2 4" id="KW-0472">Membrane</keyword>
<keyword evidence="8" id="KW-1185">Reference proteome</keyword>
<name>M2PDV6_9PSEU</name>
<sequence length="339" mass="35451">MAGLRRPASAPEAPASEVSAAPEVSAPEASAAEVEVDETPVAPVRRPRPAPRPAPMVEPEAVEPEVSAPAEAAESVESVEDTAEAVETPEAPSEVEETPEASEDEVVAKPSPRAKTRAVAEEKPDDIEEAEAEVAESSEDSGEKPKKPGSGKLILAGALVVVGLLLAATAVLFKIQADDVSSSTDNTALLDVAKTAQVKDQVAKATEALFSYDYKNISKTETAAGDLLVNDEVRAKYNLLMGEVKRLAPQQKMVVTCKVTRSAVIRLEGDRADVMVFVDQSSTRADTNKTTAGSAQLHLNAELQGDKWKITAMNTYAAPPNPTASSAPASPPPSPAPSK</sequence>
<dbReference type="EMBL" id="ANMG01000093">
    <property type="protein sequence ID" value="EMD22548.1"/>
    <property type="molecule type" value="Genomic_DNA"/>
</dbReference>
<proteinExistence type="predicted"/>
<feature type="compositionally biased region" description="Low complexity" evidence="3">
    <location>
        <begin position="57"/>
        <end position="76"/>
    </location>
</feature>
<accession>M2PDV6</accession>
<feature type="compositionally biased region" description="Acidic residues" evidence="3">
    <location>
        <begin position="123"/>
        <end position="140"/>
    </location>
</feature>
<protein>
    <recommendedName>
        <fullName evidence="9">Mce-associated membrane protein</fullName>
    </recommendedName>
</protein>
<dbReference type="PATRIC" id="fig|1238180.3.peg.7648"/>
<dbReference type="EMBL" id="MUXN01000014">
    <property type="protein sequence ID" value="OOC05048.1"/>
    <property type="molecule type" value="Genomic_DNA"/>
</dbReference>
<feature type="region of interest" description="Disordered" evidence="3">
    <location>
        <begin position="1"/>
        <end position="149"/>
    </location>
</feature>
<evidence type="ECO:0000256" key="1">
    <source>
        <dbReference type="ARBA" id="ARBA00004370"/>
    </source>
</evidence>
<dbReference type="PANTHER" id="PTHR37042:SF4">
    <property type="entry name" value="OUTER MEMBRANE PROTEIN RV1973"/>
    <property type="match status" value="1"/>
</dbReference>